<dbReference type="RefSeq" id="WP_136981358.1">
    <property type="nucleotide sequence ID" value="NZ_SYUV01000091.1"/>
</dbReference>
<reference evidence="3 4" key="1">
    <citation type="submission" date="2019-04" db="EMBL/GenBank/DDBJ databases">
        <title>A reverse ecology approach based on a biological definition of microbial populations.</title>
        <authorList>
            <person name="Arevalo P."/>
            <person name="Vaninsberghe D."/>
            <person name="Elsherbini J."/>
            <person name="Gore J."/>
            <person name="Polz M."/>
        </authorList>
    </citation>
    <scope>NUCLEOTIDE SEQUENCE [LARGE SCALE GENOMIC DNA]</scope>
    <source>
        <strain evidence="3 4">10N.261.46.F4</strain>
    </source>
</reference>
<protein>
    <submittedName>
        <fullName evidence="3">Uncharacterized protein</fullName>
    </submittedName>
</protein>
<proteinExistence type="predicted"/>
<evidence type="ECO:0000256" key="2">
    <source>
        <dbReference type="SAM" id="Phobius"/>
    </source>
</evidence>
<dbReference type="AlphaFoldDB" id="A0A4U1Z296"/>
<feature type="transmembrane region" description="Helical" evidence="2">
    <location>
        <begin position="387"/>
        <end position="404"/>
    </location>
</feature>
<keyword evidence="2" id="KW-1133">Transmembrane helix</keyword>
<comment type="caution">
    <text evidence="3">The sequence shown here is derived from an EMBL/GenBank/DDBJ whole genome shotgun (WGS) entry which is preliminary data.</text>
</comment>
<gene>
    <name evidence="3" type="ORF">FCV50_21390</name>
</gene>
<dbReference type="EMBL" id="SYUV01000091">
    <property type="protein sequence ID" value="TKF26317.1"/>
    <property type="molecule type" value="Genomic_DNA"/>
</dbReference>
<name>A0A4U1Z296_9VIBR</name>
<feature type="transmembrane region" description="Helical" evidence="2">
    <location>
        <begin position="416"/>
        <end position="434"/>
    </location>
</feature>
<feature type="coiled-coil region" evidence="1">
    <location>
        <begin position="16"/>
        <end position="50"/>
    </location>
</feature>
<evidence type="ECO:0000313" key="4">
    <source>
        <dbReference type="Proteomes" id="UP000307574"/>
    </source>
</evidence>
<sequence length="435" mass="47755">MSFLDKVPVVSSYRQSSEADEIVERAKSRARRAERRLADAQSESKRIVDELVDDKLEYTDKLIPTALETLRKCHKINELDSHVGKQAYIQFDKTEAPRLKAQAIEFKDVAKTGVKGTTTGAALALGSMSAVSTLGTASTGTAIATLSGAAAQNATLAWFGGGAISAGGAGMAGGTLVLGGIALAPLAVFGAVKYAKHAEKKMTAAVEYRNEVKTYVEKTDVLVEVAFAMNSHVQSYQKTLRKIADRLKRREKLLTDALQNQESANTINRHKLEVILLLKTLKRLMAIDLVDKQQQPTQKSLHVINKATALTDECIASFVDDMVSGQKSLNEMKKQQSVATYFWFSKENKQRTSIYSKEDKDILLGSLLVIPVFGWLCSYLLDIHWDFFGTASGFIAVVMFLVAFDTLTKGIFSKVIEVLIVGCLGFAIYFYGWVL</sequence>
<keyword evidence="2" id="KW-0472">Membrane</keyword>
<dbReference type="Proteomes" id="UP000307574">
    <property type="component" value="Unassembled WGS sequence"/>
</dbReference>
<feature type="transmembrane region" description="Helical" evidence="2">
    <location>
        <begin position="362"/>
        <end position="381"/>
    </location>
</feature>
<evidence type="ECO:0000313" key="3">
    <source>
        <dbReference type="EMBL" id="TKF26317.1"/>
    </source>
</evidence>
<accession>A0A4U1Z296</accession>
<feature type="transmembrane region" description="Helical" evidence="2">
    <location>
        <begin position="171"/>
        <end position="192"/>
    </location>
</feature>
<organism evidence="3 4">
    <name type="scientific">Vibrio kanaloae</name>
    <dbReference type="NCBI Taxonomy" id="170673"/>
    <lineage>
        <taxon>Bacteria</taxon>
        <taxon>Pseudomonadati</taxon>
        <taxon>Pseudomonadota</taxon>
        <taxon>Gammaproteobacteria</taxon>
        <taxon>Vibrionales</taxon>
        <taxon>Vibrionaceae</taxon>
        <taxon>Vibrio</taxon>
    </lineage>
</organism>
<keyword evidence="2" id="KW-0812">Transmembrane</keyword>
<evidence type="ECO:0000256" key="1">
    <source>
        <dbReference type="SAM" id="Coils"/>
    </source>
</evidence>
<keyword evidence="1" id="KW-0175">Coiled coil</keyword>